<accession>E0U7U4</accession>
<gene>
    <name evidence="2" type="ordered locus">Cyan7822_2607</name>
    <name evidence="3" type="ordered locus">Cyan7822_2949</name>
    <name evidence="4" type="ordered locus">Cyan7822_3271</name>
    <name evidence="5" type="ordered locus">Cyan7822_4520</name>
</gene>
<reference evidence="6" key="2">
    <citation type="journal article" date="2011" name="MBio">
        <title>Novel metabolic attributes of the genus Cyanothece, comprising a group of unicellular nitrogen-fixing Cyanobacteria.</title>
        <authorList>
            <person name="Bandyopadhyay A."/>
            <person name="Elvitigala T."/>
            <person name="Welsh E."/>
            <person name="Stockel J."/>
            <person name="Liberton M."/>
            <person name="Min H."/>
            <person name="Sherman L.A."/>
            <person name="Pakrasi H.B."/>
        </authorList>
    </citation>
    <scope>NUCLEOTIDE SEQUENCE [LARGE SCALE GENOMIC DNA]</scope>
    <source>
        <strain evidence="6">PCC 7822</strain>
    </source>
</reference>
<dbReference type="EMBL" id="CP002198">
    <property type="protein sequence ID" value="ADN15221.1"/>
    <property type="molecule type" value="Genomic_DNA"/>
</dbReference>
<proteinExistence type="predicted"/>
<dbReference type="STRING" id="497965.Cyan7822_2607"/>
<dbReference type="KEGG" id="cyj:Cyan7822_4520"/>
<keyword evidence="6" id="KW-1185">Reference proteome</keyword>
<evidence type="ECO:0000256" key="1">
    <source>
        <dbReference type="SAM" id="MobiDB-lite"/>
    </source>
</evidence>
<evidence type="ECO:0000313" key="6">
    <source>
        <dbReference type="Proteomes" id="UP000008206"/>
    </source>
</evidence>
<name>E0U7U4_GLOV7</name>
<evidence type="ECO:0000313" key="4">
    <source>
        <dbReference type="EMBL" id="ADN15221.1"/>
    </source>
</evidence>
<evidence type="ECO:0000313" key="3">
    <source>
        <dbReference type="EMBL" id="ADN14906.1"/>
    </source>
</evidence>
<dbReference type="EMBL" id="CP002198">
    <property type="protein sequence ID" value="ADN14906.1"/>
    <property type="molecule type" value="Genomic_DNA"/>
</dbReference>
<dbReference type="OrthoDB" id="582963at2"/>
<dbReference type="AlphaFoldDB" id="E0U7U4"/>
<sequence length="267" mass="30927">MAVSKEWDFLKSFLHKTYNHEVNKFFNDIPDEVLEEIDEPRKAAKRACLILPKETMIRALHKRMNFYYICQRVQDRPDYVGGKPKQEMDDSYPYAPHVYLFFKQDKDASPEGFEPLEIECSFVLTDETSETITEANLKTLANKIKAEFATNDGYLWKKGSYLYTYKDLKKGLNLQIYSISEAEAKEVIHKLCSIVGATYDDEKLTEHNPKKSTVNNPPTRHILGESRKGRRYRPTGNCRFRNAKISINGIPRLMTLVDLSGRKNSLV</sequence>
<protein>
    <submittedName>
        <fullName evidence="3">Uncharacterized protein</fullName>
    </submittedName>
</protein>
<evidence type="ECO:0000313" key="2">
    <source>
        <dbReference type="EMBL" id="ADN14578.1"/>
    </source>
</evidence>
<reference evidence="3" key="1">
    <citation type="submission" date="2010-09" db="EMBL/GenBank/DDBJ databases">
        <title>Complete sequence of Chromosome of Cyanothece sp. PCC 7822.</title>
        <authorList>
            <consortium name="US DOE Joint Genome Institute"/>
            <person name="Lucas S."/>
            <person name="Copeland A."/>
            <person name="Lapidus A."/>
            <person name="Cheng J.-F."/>
            <person name="Bruce D."/>
            <person name="Goodwin L."/>
            <person name="Pitluck S."/>
            <person name="Saunders E."/>
            <person name="Brettin T."/>
            <person name="Detter J.C."/>
            <person name="Han C."/>
            <person name="Land M."/>
            <person name="Hauser L."/>
            <person name="Chang Y.-J."/>
            <person name="Jeffries C."/>
            <person name="Kyrpides N."/>
            <person name="Ivanova N."/>
            <person name="Mikhailova N."/>
            <person name="Pakrasi H."/>
            <person name="Sherman L."/>
            <person name="Woyke T."/>
        </authorList>
    </citation>
    <scope>NUCLEOTIDE SEQUENCE</scope>
    <source>
        <strain evidence="3">PCC 7822</strain>
    </source>
</reference>
<organism evidence="3 6">
    <name type="scientific">Gloeothece verrucosa (strain PCC 7822)</name>
    <name type="common">Cyanothece sp. (strain PCC 7822)</name>
    <dbReference type="NCBI Taxonomy" id="497965"/>
    <lineage>
        <taxon>Bacteria</taxon>
        <taxon>Bacillati</taxon>
        <taxon>Cyanobacteriota</taxon>
        <taxon>Cyanophyceae</taxon>
        <taxon>Oscillatoriophycideae</taxon>
        <taxon>Chroococcales</taxon>
        <taxon>Aphanothecaceae</taxon>
        <taxon>Gloeothece</taxon>
        <taxon>Gloeothece verrucosa</taxon>
    </lineage>
</organism>
<dbReference type="KEGG" id="cyj:Cyan7822_2949"/>
<dbReference type="EMBL" id="CP002198">
    <property type="protein sequence ID" value="ADN14578.1"/>
    <property type="molecule type" value="Genomic_DNA"/>
</dbReference>
<evidence type="ECO:0000313" key="5">
    <source>
        <dbReference type="EMBL" id="ADN16430.1"/>
    </source>
</evidence>
<dbReference type="RefSeq" id="WP_013322683.1">
    <property type="nucleotide sequence ID" value="NC_014501.1"/>
</dbReference>
<dbReference type="KEGG" id="cyj:Cyan7822_3271"/>
<dbReference type="Proteomes" id="UP000008206">
    <property type="component" value="Chromosome"/>
</dbReference>
<dbReference type="EMBL" id="CP002198">
    <property type="protein sequence ID" value="ADN16430.1"/>
    <property type="molecule type" value="Genomic_DNA"/>
</dbReference>
<dbReference type="eggNOG" id="ENOG5031PY2">
    <property type="taxonomic scope" value="Bacteria"/>
</dbReference>
<feature type="region of interest" description="Disordered" evidence="1">
    <location>
        <begin position="205"/>
        <end position="224"/>
    </location>
</feature>
<dbReference type="KEGG" id="cyj:Cyan7822_2607"/>
<dbReference type="HOGENOM" id="CLU_087578_0_0_3"/>